<dbReference type="EMBL" id="NIRI02000042">
    <property type="protein sequence ID" value="KAG5449130.1"/>
    <property type="molecule type" value="Genomic_DNA"/>
</dbReference>
<comment type="caution">
    <text evidence="2">The sequence shown here is derived from an EMBL/GenBank/DDBJ whole genome shotgun (WGS) entry which is preliminary data.</text>
</comment>
<feature type="compositionally biased region" description="Basic residues" evidence="1">
    <location>
        <begin position="1"/>
        <end position="14"/>
    </location>
</feature>
<name>A0A8T1MJ54_CLOSI</name>
<accession>A0A8T1MJ54</accession>
<evidence type="ECO:0000256" key="1">
    <source>
        <dbReference type="SAM" id="MobiDB-lite"/>
    </source>
</evidence>
<dbReference type="Proteomes" id="UP000286415">
    <property type="component" value="Unassembled WGS sequence"/>
</dbReference>
<reference evidence="2 3" key="1">
    <citation type="journal article" date="2018" name="Biotechnol. Adv.">
        <title>Improved genomic resources and new bioinformatic workflow for the carcinogenic parasite Clonorchis sinensis: Biotechnological implications.</title>
        <authorList>
            <person name="Wang D."/>
            <person name="Korhonen P.K."/>
            <person name="Gasser R.B."/>
            <person name="Young N.D."/>
        </authorList>
    </citation>
    <scope>NUCLEOTIDE SEQUENCE [LARGE SCALE GENOMIC DNA]</scope>
    <source>
        <strain evidence="2">Cs-k2</strain>
    </source>
</reference>
<evidence type="ECO:0000313" key="2">
    <source>
        <dbReference type="EMBL" id="KAG5449130.1"/>
    </source>
</evidence>
<feature type="region of interest" description="Disordered" evidence="1">
    <location>
        <begin position="1"/>
        <end position="45"/>
    </location>
</feature>
<dbReference type="AlphaFoldDB" id="A0A8T1MJ54"/>
<feature type="compositionally biased region" description="Polar residues" evidence="1">
    <location>
        <begin position="25"/>
        <end position="45"/>
    </location>
</feature>
<proteinExistence type="predicted"/>
<evidence type="ECO:0000313" key="3">
    <source>
        <dbReference type="Proteomes" id="UP000286415"/>
    </source>
</evidence>
<gene>
    <name evidence="2" type="ORF">CSKR_200900</name>
</gene>
<reference evidence="2 3" key="2">
    <citation type="journal article" date="2021" name="Genomics">
        <title>High-quality reference genome for Clonorchis sinensis.</title>
        <authorList>
            <person name="Young N.D."/>
            <person name="Stroehlein A.J."/>
            <person name="Kinkar L."/>
            <person name="Wang T."/>
            <person name="Sohn W.M."/>
            <person name="Chang B.C.H."/>
            <person name="Kaur P."/>
            <person name="Weisz D."/>
            <person name="Dudchenko O."/>
            <person name="Aiden E.L."/>
            <person name="Korhonen P.K."/>
            <person name="Gasser R.B."/>
        </authorList>
    </citation>
    <scope>NUCLEOTIDE SEQUENCE [LARGE SCALE GENOMIC DNA]</scope>
    <source>
        <strain evidence="2">Cs-k2</strain>
    </source>
</reference>
<keyword evidence="3" id="KW-1185">Reference proteome</keyword>
<sequence>MERYAPRKAVHRSVTRQVPEFILPTPTTSANISNRSTDTPGSSNHSVLALLYPTTSVSTPNPVIRSLPTYTLRLPSLPTPRHFPVSLGCPPTPNVPHHPLGAPY</sequence>
<protein>
    <submittedName>
        <fullName evidence="2">Uncharacterized protein</fullName>
    </submittedName>
</protein>
<organism evidence="2 3">
    <name type="scientific">Clonorchis sinensis</name>
    <name type="common">Chinese liver fluke</name>
    <dbReference type="NCBI Taxonomy" id="79923"/>
    <lineage>
        <taxon>Eukaryota</taxon>
        <taxon>Metazoa</taxon>
        <taxon>Spiralia</taxon>
        <taxon>Lophotrochozoa</taxon>
        <taxon>Platyhelminthes</taxon>
        <taxon>Trematoda</taxon>
        <taxon>Digenea</taxon>
        <taxon>Opisthorchiida</taxon>
        <taxon>Opisthorchiata</taxon>
        <taxon>Opisthorchiidae</taxon>
        <taxon>Clonorchis</taxon>
    </lineage>
</organism>